<evidence type="ECO:0000256" key="3">
    <source>
        <dbReference type="ARBA" id="ARBA00023316"/>
    </source>
</evidence>
<protein>
    <recommendedName>
        <fullName evidence="4">SPOR domain-containing protein</fullName>
    </recommendedName>
</protein>
<dbReference type="InterPro" id="IPR012997">
    <property type="entry name" value="RplA"/>
</dbReference>
<dbReference type="PANTHER" id="PTHR34183">
    <property type="entry name" value="ENDOLYTIC PEPTIDOGLYCAN TRANSGLYCOSYLASE RLPA"/>
    <property type="match status" value="1"/>
</dbReference>
<dbReference type="AlphaFoldDB" id="A0A382MC91"/>
<sequence length="264" mass="29231">VSSRNFLILVLQCLFLTGCAAVPQLSGTGLSVVLKAEKEAEPDRQTKTTTDKPGPGQYEVFGKIYDIMPSSLGYLEIGIASWYGRKFDGRLTAMGEVYDMYGMTAAHKALPMPTMVRVTNLDNGRGIVLRVNDRGPFHDDRLIDLSYGAAWALGFENQGTAPVVVEAIDEINYPQLAEHVTQETYYLQAGAFSRRKGAELQMIKVKEALPSDVQIRILMSETADGVLHKIWIGPMASVWEEKRIVERIQDRNLGKPVRVIIGGD</sequence>
<dbReference type="HAMAP" id="MF_02071">
    <property type="entry name" value="RlpA"/>
    <property type="match status" value="1"/>
</dbReference>
<dbReference type="Pfam" id="PF05036">
    <property type="entry name" value="SPOR"/>
    <property type="match status" value="1"/>
</dbReference>
<keyword evidence="2" id="KW-0456">Lyase</keyword>
<feature type="domain" description="SPOR" evidence="4">
    <location>
        <begin position="179"/>
        <end position="262"/>
    </location>
</feature>
<evidence type="ECO:0000313" key="5">
    <source>
        <dbReference type="EMBL" id="SVC46489.1"/>
    </source>
</evidence>
<dbReference type="GO" id="GO:0009279">
    <property type="term" value="C:cell outer membrane"/>
    <property type="evidence" value="ECO:0007669"/>
    <property type="project" value="TreeGrafter"/>
</dbReference>
<name>A0A382MC91_9ZZZZ</name>
<dbReference type="GO" id="GO:0071555">
    <property type="term" value="P:cell wall organization"/>
    <property type="evidence" value="ECO:0007669"/>
    <property type="project" value="UniProtKB-KW"/>
</dbReference>
<organism evidence="5">
    <name type="scientific">marine metagenome</name>
    <dbReference type="NCBI Taxonomy" id="408172"/>
    <lineage>
        <taxon>unclassified sequences</taxon>
        <taxon>metagenomes</taxon>
        <taxon>ecological metagenomes</taxon>
    </lineage>
</organism>
<dbReference type="Gene3D" id="3.30.70.1070">
    <property type="entry name" value="Sporulation related repeat"/>
    <property type="match status" value="1"/>
</dbReference>
<keyword evidence="1" id="KW-0732">Signal</keyword>
<dbReference type="InterPro" id="IPR007730">
    <property type="entry name" value="SPOR-like_dom"/>
</dbReference>
<evidence type="ECO:0000256" key="2">
    <source>
        <dbReference type="ARBA" id="ARBA00023239"/>
    </source>
</evidence>
<dbReference type="InterPro" id="IPR034718">
    <property type="entry name" value="RlpA"/>
</dbReference>
<dbReference type="CDD" id="cd22268">
    <property type="entry name" value="DPBB_RlpA-like"/>
    <property type="match status" value="1"/>
</dbReference>
<dbReference type="SUPFAM" id="SSF50685">
    <property type="entry name" value="Barwin-like endoglucanases"/>
    <property type="match status" value="1"/>
</dbReference>
<reference evidence="5" key="1">
    <citation type="submission" date="2018-05" db="EMBL/GenBank/DDBJ databases">
        <authorList>
            <person name="Lanie J.A."/>
            <person name="Ng W.-L."/>
            <person name="Kazmierczak K.M."/>
            <person name="Andrzejewski T.M."/>
            <person name="Davidsen T.M."/>
            <person name="Wayne K.J."/>
            <person name="Tettelin H."/>
            <person name="Glass J.I."/>
            <person name="Rusch D."/>
            <person name="Podicherti R."/>
            <person name="Tsui H.-C.T."/>
            <person name="Winkler M.E."/>
        </authorList>
    </citation>
    <scope>NUCLEOTIDE SEQUENCE</scope>
</reference>
<feature type="non-terminal residue" evidence="5">
    <location>
        <position position="1"/>
    </location>
</feature>
<proteinExistence type="inferred from homology"/>
<dbReference type="EMBL" id="UINC01092692">
    <property type="protein sequence ID" value="SVC46489.1"/>
    <property type="molecule type" value="Genomic_DNA"/>
</dbReference>
<dbReference type="InterPro" id="IPR009009">
    <property type="entry name" value="RlpA-like_DPBB"/>
</dbReference>
<dbReference type="GO" id="GO:0016829">
    <property type="term" value="F:lyase activity"/>
    <property type="evidence" value="ECO:0007669"/>
    <property type="project" value="UniProtKB-KW"/>
</dbReference>
<dbReference type="PANTHER" id="PTHR34183:SF1">
    <property type="entry name" value="ENDOLYTIC PEPTIDOGLYCAN TRANSGLYCOSYLASE RLPA"/>
    <property type="match status" value="1"/>
</dbReference>
<dbReference type="InterPro" id="IPR036680">
    <property type="entry name" value="SPOR-like_sf"/>
</dbReference>
<gene>
    <name evidence="5" type="ORF">METZ01_LOCUS299343</name>
</gene>
<dbReference type="PROSITE" id="PS51724">
    <property type="entry name" value="SPOR"/>
    <property type="match status" value="1"/>
</dbReference>
<dbReference type="SUPFAM" id="SSF110997">
    <property type="entry name" value="Sporulation related repeat"/>
    <property type="match status" value="1"/>
</dbReference>
<evidence type="ECO:0000259" key="4">
    <source>
        <dbReference type="PROSITE" id="PS51724"/>
    </source>
</evidence>
<accession>A0A382MC91</accession>
<evidence type="ECO:0000256" key="1">
    <source>
        <dbReference type="ARBA" id="ARBA00022729"/>
    </source>
</evidence>
<keyword evidence="3" id="KW-0961">Cell wall biogenesis/degradation</keyword>
<dbReference type="InterPro" id="IPR036908">
    <property type="entry name" value="RlpA-like_sf"/>
</dbReference>
<dbReference type="NCBIfam" id="TIGR00413">
    <property type="entry name" value="rlpA"/>
    <property type="match status" value="1"/>
</dbReference>
<dbReference type="GO" id="GO:0042834">
    <property type="term" value="F:peptidoglycan binding"/>
    <property type="evidence" value="ECO:0007669"/>
    <property type="project" value="InterPro"/>
</dbReference>
<dbReference type="Pfam" id="PF03330">
    <property type="entry name" value="DPBB_1"/>
    <property type="match status" value="1"/>
</dbReference>
<dbReference type="Gene3D" id="2.40.40.10">
    <property type="entry name" value="RlpA-like domain"/>
    <property type="match status" value="1"/>
</dbReference>